<keyword evidence="2" id="KW-1185">Reference proteome</keyword>
<dbReference type="Proteomes" id="UP001194696">
    <property type="component" value="Unassembled WGS sequence"/>
</dbReference>
<evidence type="ECO:0000313" key="2">
    <source>
        <dbReference type="Proteomes" id="UP001194696"/>
    </source>
</evidence>
<reference evidence="1 2" key="1">
    <citation type="journal article" date="2020" name="Fungal Divers.">
        <title>Resolving the Mortierellaceae phylogeny through synthesis of multi-gene phylogenetics and phylogenomics.</title>
        <authorList>
            <person name="Vandepol N."/>
            <person name="Liber J."/>
            <person name="Desiro A."/>
            <person name="Na H."/>
            <person name="Kennedy M."/>
            <person name="Barry K."/>
            <person name="Grigoriev I.V."/>
            <person name="Miller A.N."/>
            <person name="O'Donnell K."/>
            <person name="Stajich J.E."/>
            <person name="Bonito G."/>
        </authorList>
    </citation>
    <scope>NUCLEOTIDE SEQUENCE [LARGE SCALE GENOMIC DNA]</scope>
    <source>
        <strain evidence="1 2">AD045</strain>
    </source>
</reference>
<dbReference type="EMBL" id="JAAAIM010000417">
    <property type="protein sequence ID" value="KAG0288333.1"/>
    <property type="molecule type" value="Genomic_DNA"/>
</dbReference>
<name>A0ABQ7K078_9FUNG</name>
<protein>
    <submittedName>
        <fullName evidence="1">Uncharacterized protein</fullName>
    </submittedName>
</protein>
<evidence type="ECO:0000313" key="1">
    <source>
        <dbReference type="EMBL" id="KAG0288333.1"/>
    </source>
</evidence>
<proteinExistence type="predicted"/>
<comment type="caution">
    <text evidence="1">The sequence shown here is derived from an EMBL/GenBank/DDBJ whole genome shotgun (WGS) entry which is preliminary data.</text>
</comment>
<sequence>MDDLGLLIVRLPSTLTTLKIDIRQPFTLQMGYIVEDCPLLESLYIGGESICRLDGTWVPLNHEPGRSLRLRTFIITNAKLDQRFFEDFLRNTPKLSKLRLIGLLLKELTALPNVVTSLELLSTYLLHPERGYCDIHRQSVTADLLHDYLCRSPHLMHLKAIRRPVFIYNLDICSRSQHGNIDRKALDLYTDKALNYVNSQHSATAPVRHHRPIWLCRGFAQCWKNSSLLPTVARIGIHRLDVNILFHSRFI</sequence>
<gene>
    <name evidence="1" type="ORF">BGZ96_007861</name>
</gene>
<accession>A0ABQ7K078</accession>
<organism evidence="1 2">
    <name type="scientific">Linnemannia gamsii</name>
    <dbReference type="NCBI Taxonomy" id="64522"/>
    <lineage>
        <taxon>Eukaryota</taxon>
        <taxon>Fungi</taxon>
        <taxon>Fungi incertae sedis</taxon>
        <taxon>Mucoromycota</taxon>
        <taxon>Mortierellomycotina</taxon>
        <taxon>Mortierellomycetes</taxon>
        <taxon>Mortierellales</taxon>
        <taxon>Mortierellaceae</taxon>
        <taxon>Linnemannia</taxon>
    </lineage>
</organism>